<dbReference type="SUPFAM" id="SSF82199">
    <property type="entry name" value="SET domain"/>
    <property type="match status" value="1"/>
</dbReference>
<keyword evidence="2" id="KW-0808">Transferase</keyword>
<dbReference type="GO" id="GO:0005634">
    <property type="term" value="C:nucleus"/>
    <property type="evidence" value="ECO:0007669"/>
    <property type="project" value="TreeGrafter"/>
</dbReference>
<comment type="caution">
    <text evidence="5">The sequence shown here is derived from an EMBL/GenBank/DDBJ whole genome shotgun (WGS) entry which is preliminary data.</text>
</comment>
<evidence type="ECO:0000313" key="5">
    <source>
        <dbReference type="EMBL" id="GAX73313.1"/>
    </source>
</evidence>
<evidence type="ECO:0000256" key="2">
    <source>
        <dbReference type="ARBA" id="ARBA00022679"/>
    </source>
</evidence>
<dbReference type="InterPro" id="IPR036464">
    <property type="entry name" value="Rubisco_LSMT_subst-bd_sf"/>
</dbReference>
<evidence type="ECO:0000256" key="3">
    <source>
        <dbReference type="ARBA" id="ARBA00022691"/>
    </source>
</evidence>
<dbReference type="GO" id="GO:0032259">
    <property type="term" value="P:methylation"/>
    <property type="evidence" value="ECO:0007669"/>
    <property type="project" value="UniProtKB-KW"/>
</dbReference>
<evidence type="ECO:0000256" key="1">
    <source>
        <dbReference type="ARBA" id="ARBA00022603"/>
    </source>
</evidence>
<dbReference type="InterPro" id="IPR046341">
    <property type="entry name" value="SET_dom_sf"/>
</dbReference>
<dbReference type="OrthoDB" id="441812at2759"/>
<dbReference type="InterPro" id="IPR050600">
    <property type="entry name" value="SETD3_SETD6_MTase"/>
</dbReference>
<dbReference type="Gene3D" id="3.90.1420.10">
    <property type="entry name" value="Rubisco LSMT, substrate-binding domain"/>
    <property type="match status" value="1"/>
</dbReference>
<dbReference type="Pfam" id="PF09273">
    <property type="entry name" value="Rubis-subs-bind"/>
    <property type="match status" value="1"/>
</dbReference>
<proteinExistence type="predicted"/>
<protein>
    <recommendedName>
        <fullName evidence="4">Rubisco LSMT substrate-binding domain-containing protein</fullName>
    </recommendedName>
</protein>
<dbReference type="Gene3D" id="3.90.1410.10">
    <property type="entry name" value="set domain protein methyltransferase, domain 1"/>
    <property type="match status" value="1"/>
</dbReference>
<keyword evidence="1" id="KW-0489">Methyltransferase</keyword>
<dbReference type="EMBL" id="BEGY01000003">
    <property type="protein sequence ID" value="GAX73313.1"/>
    <property type="molecule type" value="Genomic_DNA"/>
</dbReference>
<accession>A0A250WR69</accession>
<dbReference type="Proteomes" id="UP000232323">
    <property type="component" value="Unassembled WGS sequence"/>
</dbReference>
<evidence type="ECO:0000259" key="4">
    <source>
        <dbReference type="Pfam" id="PF09273"/>
    </source>
</evidence>
<sequence length="414" mass="45678">MKTVSSIHKVYQAGQWLSVTNMNSHPKLGKALSTCQCEPWVRAALILVQERFVSGSPTNSVWSKYVSSLPSTLPLSPLLWSEENLKQIKGTQMLESTLAYKAFFTSKFEELQQTLFTRNSDVFALSAFTLENFIWGAVMVRSRVHGPLEGESLALVPLADAVLHSRKANVMWQARSSGLFGRGKAIAVEAVRNIKQGDALAMDYGSDRLDNELLLDYGVLDSANSRAGYSLNLEMSSASALGNVDDKLDILELNGMSGSATFKITPDAQPGANMLGFLRLMQLKGADTFLLESVFRNEVWGHLTQPVAEDNEKAICTSMIEGAQAALSGYPTSIAQDRELLSNGNLVKGSVEEAALLVRLGEKEALESLLFFFEQRLTEVSTIEYYQERRLKRLGLMDDRGNTTYNSFFEKGIA</sequence>
<dbReference type="AlphaFoldDB" id="A0A250WR69"/>
<dbReference type="SUPFAM" id="SSF81822">
    <property type="entry name" value="RuBisCo LSMT C-terminal, substrate-binding domain"/>
    <property type="match status" value="1"/>
</dbReference>
<dbReference type="InterPro" id="IPR015353">
    <property type="entry name" value="Rubisco_LSMT_subst-bd"/>
</dbReference>
<keyword evidence="6" id="KW-1185">Reference proteome</keyword>
<dbReference type="GO" id="GO:0016279">
    <property type="term" value="F:protein-lysine N-methyltransferase activity"/>
    <property type="evidence" value="ECO:0007669"/>
    <property type="project" value="TreeGrafter"/>
</dbReference>
<gene>
    <name evidence="5" type="ORF">CEUSTIGMA_g767.t1</name>
</gene>
<evidence type="ECO:0000313" key="6">
    <source>
        <dbReference type="Proteomes" id="UP000232323"/>
    </source>
</evidence>
<organism evidence="5 6">
    <name type="scientific">Chlamydomonas eustigma</name>
    <dbReference type="NCBI Taxonomy" id="1157962"/>
    <lineage>
        <taxon>Eukaryota</taxon>
        <taxon>Viridiplantae</taxon>
        <taxon>Chlorophyta</taxon>
        <taxon>core chlorophytes</taxon>
        <taxon>Chlorophyceae</taxon>
        <taxon>CS clade</taxon>
        <taxon>Chlamydomonadales</taxon>
        <taxon>Chlamydomonadaceae</taxon>
        <taxon>Chlamydomonas</taxon>
    </lineage>
</organism>
<name>A0A250WR69_9CHLO</name>
<keyword evidence="3" id="KW-0949">S-adenosyl-L-methionine</keyword>
<dbReference type="PANTHER" id="PTHR13271">
    <property type="entry name" value="UNCHARACTERIZED PUTATIVE METHYLTRANSFERASE"/>
    <property type="match status" value="1"/>
</dbReference>
<feature type="domain" description="Rubisco LSMT substrate-binding" evidence="4">
    <location>
        <begin position="244"/>
        <end position="366"/>
    </location>
</feature>
<dbReference type="PANTHER" id="PTHR13271:SF136">
    <property type="entry name" value="SET DOMAIN-CONTAINING PROTEIN"/>
    <property type="match status" value="1"/>
</dbReference>
<reference evidence="5 6" key="1">
    <citation type="submission" date="2017-08" db="EMBL/GenBank/DDBJ databases">
        <title>Acidophilic green algal genome provides insights into adaptation to an acidic environment.</title>
        <authorList>
            <person name="Hirooka S."/>
            <person name="Hirose Y."/>
            <person name="Kanesaki Y."/>
            <person name="Higuchi S."/>
            <person name="Fujiwara T."/>
            <person name="Onuma R."/>
            <person name="Era A."/>
            <person name="Ohbayashi R."/>
            <person name="Uzuka A."/>
            <person name="Nozaki H."/>
            <person name="Yoshikawa H."/>
            <person name="Miyagishima S.Y."/>
        </authorList>
    </citation>
    <scope>NUCLEOTIDE SEQUENCE [LARGE SCALE GENOMIC DNA]</scope>
    <source>
        <strain evidence="5 6">NIES-2499</strain>
    </source>
</reference>